<protein>
    <submittedName>
        <fullName evidence="4">Pectate lyase</fullName>
    </submittedName>
</protein>
<evidence type="ECO:0000256" key="2">
    <source>
        <dbReference type="ARBA" id="ARBA00023180"/>
    </source>
</evidence>
<organism evidence="4 5">
    <name type="scientific">Niastella yeongjuensis</name>
    <dbReference type="NCBI Taxonomy" id="354355"/>
    <lineage>
        <taxon>Bacteria</taxon>
        <taxon>Pseudomonadati</taxon>
        <taxon>Bacteroidota</taxon>
        <taxon>Chitinophagia</taxon>
        <taxon>Chitinophagales</taxon>
        <taxon>Chitinophagaceae</taxon>
        <taxon>Niastella</taxon>
    </lineage>
</organism>
<dbReference type="GO" id="GO:0046872">
    <property type="term" value="F:metal ion binding"/>
    <property type="evidence" value="ECO:0007669"/>
    <property type="project" value="UniProtKB-KW"/>
</dbReference>
<dbReference type="InterPro" id="IPR052063">
    <property type="entry name" value="Polysaccharide_Lyase_1"/>
</dbReference>
<dbReference type="InterPro" id="IPR012334">
    <property type="entry name" value="Pectin_lyas_fold"/>
</dbReference>
<dbReference type="Proteomes" id="UP000192610">
    <property type="component" value="Unassembled WGS sequence"/>
</dbReference>
<reference evidence="5" key="1">
    <citation type="submission" date="2016-04" db="EMBL/GenBank/DDBJ databases">
        <authorList>
            <person name="Chen L."/>
            <person name="Zhuang W."/>
            <person name="Wang G."/>
        </authorList>
    </citation>
    <scope>NUCLEOTIDE SEQUENCE [LARGE SCALE GENOMIC DNA]</scope>
    <source>
        <strain evidence="5">17621</strain>
    </source>
</reference>
<dbReference type="EMBL" id="LVXG01000034">
    <property type="protein sequence ID" value="OQP44888.1"/>
    <property type="molecule type" value="Genomic_DNA"/>
</dbReference>
<dbReference type="InterPro" id="IPR026444">
    <property type="entry name" value="Secre_tail"/>
</dbReference>
<dbReference type="STRING" id="354355.SAMN05660816_03747"/>
<keyword evidence="4" id="KW-0456">Lyase</keyword>
<dbReference type="AlphaFoldDB" id="A0A1V9EFI0"/>
<proteinExistence type="predicted"/>
<keyword evidence="2" id="KW-0325">Glycoprotein</keyword>
<feature type="compositionally biased region" description="Polar residues" evidence="3">
    <location>
        <begin position="683"/>
        <end position="693"/>
    </location>
</feature>
<evidence type="ECO:0000313" key="4">
    <source>
        <dbReference type="EMBL" id="OQP44888.1"/>
    </source>
</evidence>
<name>A0A1V9EFI0_9BACT</name>
<keyword evidence="5" id="KW-1185">Reference proteome</keyword>
<gene>
    <name evidence="4" type="ORF">A4H97_09000</name>
</gene>
<dbReference type="Gene3D" id="2.160.20.10">
    <property type="entry name" value="Single-stranded right-handed beta-helix, Pectin lyase-like"/>
    <property type="match status" value="1"/>
</dbReference>
<dbReference type="NCBIfam" id="TIGR04183">
    <property type="entry name" value="Por_Secre_tail"/>
    <property type="match status" value="1"/>
</dbReference>
<dbReference type="GO" id="GO:0016829">
    <property type="term" value="F:lyase activity"/>
    <property type="evidence" value="ECO:0007669"/>
    <property type="project" value="UniProtKB-KW"/>
</dbReference>
<dbReference type="SUPFAM" id="SSF51126">
    <property type="entry name" value="Pectin lyase-like"/>
    <property type="match status" value="1"/>
</dbReference>
<comment type="caution">
    <text evidence="4">The sequence shown here is derived from an EMBL/GenBank/DDBJ whole genome shotgun (WGS) entry which is preliminary data.</text>
</comment>
<dbReference type="InterPro" id="IPR011050">
    <property type="entry name" value="Pectin_lyase_fold/virulence"/>
</dbReference>
<evidence type="ECO:0000313" key="5">
    <source>
        <dbReference type="Proteomes" id="UP000192610"/>
    </source>
</evidence>
<sequence>MVLVFLLSSLFSFSQSPVFKVDFNQTGRTATETNEPGYTAFEIPASATDVITVALGQNVTATFTRMGSNGTRLTSNWYKAGVQTPYFARLVCDGMVVENGTAGAQIEMRISGLPAGQHSFLTYHNQVDNPATNTFSPMDVYVNGVKTISKLVPSVRATSTANVPTAYVTATAVAGQDVVILYAADLTTSATNRNIIINGLEINTPNAANQARSPQPEHADTHANADNGSITLSWVKAPNAANSDVYYGFDSTSVANATTSSSLYKGRLTGTTLVQNSQYSMQTYFWRVDQIDAAGNITKGDIWYYQPRHLAFAEAEGYGRFARGGRGGKVVYVTNLNDSGSGSLREAVTNDIGPRTIVFAVSGIITLQSRLTVGSHNVTIAGQTAPGKGICIRSAPFGMGGNDVVVRHVRVRVGSGTTYDGMGLNGNNSIMDNCSISWTIDEGFSSRGAKNITLQRTMIAEALNVAGHQNYPAGTAHGYAATIGGATGSFHHNLLAHCEGRNWSMGGGLDGNGYYSGQLDITNNVVYNWGGRTTDGGANQVNFVNNYYKTGAASTIFYALTANHEGTGLGTQQYYFAGNVMPGKFTESNQEAGRRIVISNGAIVNWETWVTSPFFPSYVQTQSATDAYKRVLSNVGATQPQFDTHDQRIITETLNGTYTYSGSVSGKPGLPDSQNDVGGYESYPTTTRASNWDSDNDGLPNWWETLYGLNTNSGAGDFSDANSDTDLDGYTQLDNYLEWMGGPHYFGAPATALNIDITALSKGYNSSPTFTLSNITNGTAVLSTGSGNKTVTFTPTAQGFASFKFTVTDAAGSSMQRTVNILANGSVTGREETPPAIQPAGPVFKVWPVPNNGRFYVLATGTGTDKNMLVKVFTLDGKQVLTKTLQPGVQLPLSVTTKGTYIVQVLTTDKQVLHTEKLITN</sequence>
<feature type="region of interest" description="Disordered" evidence="3">
    <location>
        <begin position="662"/>
        <end position="694"/>
    </location>
</feature>
<evidence type="ECO:0000256" key="1">
    <source>
        <dbReference type="ARBA" id="ARBA00022723"/>
    </source>
</evidence>
<accession>A0A1V9EFI0</accession>
<dbReference type="Pfam" id="PF17963">
    <property type="entry name" value="Big_9"/>
    <property type="match status" value="1"/>
</dbReference>
<dbReference type="PANTHER" id="PTHR42970">
    <property type="entry name" value="PECTATE LYASE C-RELATED"/>
    <property type="match status" value="1"/>
</dbReference>
<keyword evidence="1" id="KW-0479">Metal-binding</keyword>
<evidence type="ECO:0000256" key="3">
    <source>
        <dbReference type="SAM" id="MobiDB-lite"/>
    </source>
</evidence>
<dbReference type="PANTHER" id="PTHR42970:SF1">
    <property type="entry name" value="PECTATE LYASE C-RELATED"/>
    <property type="match status" value="1"/>
</dbReference>